<keyword evidence="11" id="KW-1185">Reference proteome</keyword>
<comment type="caution">
    <text evidence="10">The sequence shown here is derived from an EMBL/GenBank/DDBJ whole genome shotgun (WGS) entry which is preliminary data.</text>
</comment>
<feature type="binding site" evidence="9">
    <location>
        <position position="115"/>
    </location>
    <ligand>
        <name>Fe cation</name>
        <dbReference type="ChEBI" id="CHEBI:24875"/>
    </ligand>
</feature>
<evidence type="ECO:0000256" key="9">
    <source>
        <dbReference type="PIRSR" id="PIRSR602481-2"/>
    </source>
</evidence>
<protein>
    <submittedName>
        <fullName evidence="10">Ferric uptake regulator, Fur family</fullName>
    </submittedName>
</protein>
<dbReference type="RefSeq" id="WP_036940064.1">
    <property type="nucleotide sequence ID" value="NZ_JQKC01000010.1"/>
</dbReference>
<evidence type="ECO:0000256" key="6">
    <source>
        <dbReference type="ARBA" id="ARBA00023125"/>
    </source>
</evidence>
<reference evidence="11" key="1">
    <citation type="submission" date="2015-07" db="EMBL/GenBank/DDBJ databases">
        <title>Near-Complete Genome Sequence of the Cellulolytic Bacterium Bacteroides (Pseudobacteroides) cellulosolvens ATCC 35603.</title>
        <authorList>
            <person name="Dassa B."/>
            <person name="Utturkar S.M."/>
            <person name="Klingeman D.M."/>
            <person name="Hurt R.A."/>
            <person name="Keller M."/>
            <person name="Xu J."/>
            <person name="Reddy Y.H.K."/>
            <person name="Borovok I."/>
            <person name="Grinberg I.R."/>
            <person name="Lamed R."/>
            <person name="Zhivin O."/>
            <person name="Bayer E.A."/>
            <person name="Brown S.D."/>
        </authorList>
    </citation>
    <scope>NUCLEOTIDE SEQUENCE [LARGE SCALE GENOMIC DNA]</scope>
    <source>
        <strain evidence="11">DSM 2933</strain>
    </source>
</reference>
<dbReference type="OrthoDB" id="8659436at2"/>
<dbReference type="GO" id="GO:0008270">
    <property type="term" value="F:zinc ion binding"/>
    <property type="evidence" value="ECO:0007669"/>
    <property type="project" value="TreeGrafter"/>
</dbReference>
<keyword evidence="9" id="KW-0408">Iron</keyword>
<dbReference type="eggNOG" id="COG0735">
    <property type="taxonomic scope" value="Bacteria"/>
</dbReference>
<dbReference type="CDD" id="cd07153">
    <property type="entry name" value="Fur_like"/>
    <property type="match status" value="1"/>
</dbReference>
<dbReference type="STRING" id="398512.Bccel_5692"/>
<dbReference type="PANTHER" id="PTHR33202">
    <property type="entry name" value="ZINC UPTAKE REGULATION PROTEIN"/>
    <property type="match status" value="1"/>
</dbReference>
<name>A0A0L6JY74_9FIRM</name>
<comment type="similarity">
    <text evidence="1">Belongs to the Fur family.</text>
</comment>
<sequence length="148" mass="17030">MDTNPINLSSLLKEKGCKLTPQRQTILDIIMNCREKHLSAEEIHDLVKRSNPDIGLATVYRTMLLFNEIGIVHKLDLDDGLGRYELNRHESSHRHHHLICTSCNTVIEVEQDLLESLEQQILLEHGFIVRDHRVKFYGTCSSCADRSL</sequence>
<dbReference type="Gene3D" id="1.10.10.10">
    <property type="entry name" value="Winged helix-like DNA-binding domain superfamily/Winged helix DNA-binding domain"/>
    <property type="match status" value="1"/>
</dbReference>
<evidence type="ECO:0000256" key="2">
    <source>
        <dbReference type="ARBA" id="ARBA00022491"/>
    </source>
</evidence>
<accession>A0A0L6JY74</accession>
<feature type="binding site" evidence="8">
    <location>
        <position position="100"/>
    </location>
    <ligand>
        <name>Zn(2+)</name>
        <dbReference type="ChEBI" id="CHEBI:29105"/>
    </ligand>
</feature>
<gene>
    <name evidence="10" type="ORF">Bccel_5692</name>
</gene>
<comment type="cofactor">
    <cofactor evidence="8">
        <name>Zn(2+)</name>
        <dbReference type="ChEBI" id="CHEBI:29105"/>
    </cofactor>
    <text evidence="8">Binds 1 zinc ion per subunit.</text>
</comment>
<dbReference type="EMBL" id="LGTC01000001">
    <property type="protein sequence ID" value="KNY30412.1"/>
    <property type="molecule type" value="Genomic_DNA"/>
</dbReference>
<dbReference type="PATRIC" id="fig|398512.5.peg.5969"/>
<feature type="binding site" evidence="8">
    <location>
        <position position="103"/>
    </location>
    <ligand>
        <name>Zn(2+)</name>
        <dbReference type="ChEBI" id="CHEBI:29105"/>
    </ligand>
</feature>
<dbReference type="InterPro" id="IPR036388">
    <property type="entry name" value="WH-like_DNA-bd_sf"/>
</dbReference>
<dbReference type="InterPro" id="IPR043135">
    <property type="entry name" value="Fur_C"/>
</dbReference>
<dbReference type="GO" id="GO:0003700">
    <property type="term" value="F:DNA-binding transcription factor activity"/>
    <property type="evidence" value="ECO:0007669"/>
    <property type="project" value="InterPro"/>
</dbReference>
<evidence type="ECO:0000256" key="4">
    <source>
        <dbReference type="ARBA" id="ARBA00022833"/>
    </source>
</evidence>
<comment type="cofactor">
    <cofactor evidence="9">
        <name>Mn(2+)</name>
        <dbReference type="ChEBI" id="CHEBI:29035"/>
    </cofactor>
    <cofactor evidence="9">
        <name>Fe(2+)</name>
        <dbReference type="ChEBI" id="CHEBI:29033"/>
    </cofactor>
    <text evidence="9">Binds 1 Mn(2+) or Fe(2+) ion per subunit.</text>
</comment>
<dbReference type="Gene3D" id="3.30.1490.190">
    <property type="match status" value="1"/>
</dbReference>
<evidence type="ECO:0000256" key="1">
    <source>
        <dbReference type="ARBA" id="ARBA00007957"/>
    </source>
</evidence>
<dbReference type="GO" id="GO:1900376">
    <property type="term" value="P:regulation of secondary metabolite biosynthetic process"/>
    <property type="evidence" value="ECO:0007669"/>
    <property type="project" value="TreeGrafter"/>
</dbReference>
<keyword evidence="2" id="KW-0678">Repressor</keyword>
<evidence type="ECO:0000256" key="3">
    <source>
        <dbReference type="ARBA" id="ARBA00022723"/>
    </source>
</evidence>
<keyword evidence="6" id="KW-0238">DNA-binding</keyword>
<evidence type="ECO:0000256" key="5">
    <source>
        <dbReference type="ARBA" id="ARBA00023015"/>
    </source>
</evidence>
<feature type="binding site" evidence="9">
    <location>
        <position position="132"/>
    </location>
    <ligand>
        <name>Fe cation</name>
        <dbReference type="ChEBI" id="CHEBI:24875"/>
    </ligand>
</feature>
<dbReference type="Proteomes" id="UP000036923">
    <property type="component" value="Unassembled WGS sequence"/>
</dbReference>
<dbReference type="FunFam" id="1.10.10.10:FF:000051">
    <property type="entry name" value="Fur family transcriptional regulator"/>
    <property type="match status" value="1"/>
</dbReference>
<evidence type="ECO:0000256" key="8">
    <source>
        <dbReference type="PIRSR" id="PIRSR602481-1"/>
    </source>
</evidence>
<evidence type="ECO:0000313" key="11">
    <source>
        <dbReference type="Proteomes" id="UP000036923"/>
    </source>
</evidence>
<dbReference type="GO" id="GO:0045892">
    <property type="term" value="P:negative regulation of DNA-templated transcription"/>
    <property type="evidence" value="ECO:0007669"/>
    <property type="project" value="TreeGrafter"/>
</dbReference>
<dbReference type="AlphaFoldDB" id="A0A0L6JY74"/>
<keyword evidence="4 8" id="KW-0862">Zinc</keyword>
<evidence type="ECO:0000313" key="10">
    <source>
        <dbReference type="EMBL" id="KNY30412.1"/>
    </source>
</evidence>
<dbReference type="GO" id="GO:0000976">
    <property type="term" value="F:transcription cis-regulatory region binding"/>
    <property type="evidence" value="ECO:0007669"/>
    <property type="project" value="TreeGrafter"/>
</dbReference>
<dbReference type="SUPFAM" id="SSF46785">
    <property type="entry name" value="Winged helix' DNA-binding domain"/>
    <property type="match status" value="1"/>
</dbReference>
<dbReference type="InterPro" id="IPR002481">
    <property type="entry name" value="FUR"/>
</dbReference>
<dbReference type="InterPro" id="IPR036390">
    <property type="entry name" value="WH_DNA-bd_sf"/>
</dbReference>
<evidence type="ECO:0000256" key="7">
    <source>
        <dbReference type="ARBA" id="ARBA00023163"/>
    </source>
</evidence>
<proteinExistence type="inferred from homology"/>
<organism evidence="10 11">
    <name type="scientific">Pseudobacteroides cellulosolvens ATCC 35603 = DSM 2933</name>
    <dbReference type="NCBI Taxonomy" id="398512"/>
    <lineage>
        <taxon>Bacteria</taxon>
        <taxon>Bacillati</taxon>
        <taxon>Bacillota</taxon>
        <taxon>Clostridia</taxon>
        <taxon>Eubacteriales</taxon>
        <taxon>Oscillospiraceae</taxon>
        <taxon>Pseudobacteroides</taxon>
    </lineage>
</organism>
<feature type="binding site" evidence="8">
    <location>
        <position position="143"/>
    </location>
    <ligand>
        <name>Zn(2+)</name>
        <dbReference type="ChEBI" id="CHEBI:29105"/>
    </ligand>
</feature>
<keyword evidence="5" id="KW-0805">Transcription regulation</keyword>
<keyword evidence="3 8" id="KW-0479">Metal-binding</keyword>
<feature type="binding site" evidence="8">
    <location>
        <position position="140"/>
    </location>
    <ligand>
        <name>Zn(2+)</name>
        <dbReference type="ChEBI" id="CHEBI:29105"/>
    </ligand>
</feature>
<dbReference type="Pfam" id="PF01475">
    <property type="entry name" value="FUR"/>
    <property type="match status" value="1"/>
</dbReference>
<keyword evidence="7" id="KW-0804">Transcription</keyword>
<dbReference type="PANTHER" id="PTHR33202:SF7">
    <property type="entry name" value="FERRIC UPTAKE REGULATION PROTEIN"/>
    <property type="match status" value="1"/>
</dbReference>